<accession>A0A7S2LPG4</accession>
<keyword evidence="6" id="KW-0934">Plastid</keyword>
<protein>
    <submittedName>
        <fullName evidence="9">Uncharacterized protein</fullName>
    </submittedName>
</protein>
<organism evidence="9">
    <name type="scientific">Leptocylindrus danicus</name>
    <dbReference type="NCBI Taxonomy" id="163516"/>
    <lineage>
        <taxon>Eukaryota</taxon>
        <taxon>Sar</taxon>
        <taxon>Stramenopiles</taxon>
        <taxon>Ochrophyta</taxon>
        <taxon>Bacillariophyta</taxon>
        <taxon>Coscinodiscophyceae</taxon>
        <taxon>Chaetocerotophycidae</taxon>
        <taxon>Leptocylindrales</taxon>
        <taxon>Leptocylindraceae</taxon>
        <taxon>Leptocylindrus</taxon>
    </lineage>
</organism>
<dbReference type="Pfam" id="PF00504">
    <property type="entry name" value="Chloroa_b-bind"/>
    <property type="match status" value="1"/>
</dbReference>
<evidence type="ECO:0000256" key="7">
    <source>
        <dbReference type="ARBA" id="ARBA00023243"/>
    </source>
</evidence>
<feature type="binding site" evidence="8">
    <location>
        <position position="187"/>
    </location>
    <ligand>
        <name>chlorophyll a</name>
        <dbReference type="ChEBI" id="CHEBI:58416"/>
        <label>1</label>
    </ligand>
</feature>
<dbReference type="SUPFAM" id="SSF103511">
    <property type="entry name" value="Chlorophyll a-b binding protein"/>
    <property type="match status" value="1"/>
</dbReference>
<proteinExistence type="inferred from homology"/>
<comment type="function">
    <text evidence="1">The light-harvesting complex (LHC) functions as a light receptor, it captures and delivers excitation energy to photosystems with which it is closely associated. Energy is transferred from the carotenoid and chlorophyll C (or B) to chlorophyll A and the photosynthetic reaction centers where it is used to synthesize ATP and reducing power.</text>
</comment>
<comment type="subcellular location">
    <subcellularLocation>
        <location evidence="2">Plastid</location>
        <location evidence="2">Chloroplast</location>
    </subcellularLocation>
</comment>
<evidence type="ECO:0000313" key="9">
    <source>
        <dbReference type="EMBL" id="CAD9612515.1"/>
    </source>
</evidence>
<keyword evidence="5" id="KW-0602">Photosynthesis</keyword>
<dbReference type="InterPro" id="IPR001344">
    <property type="entry name" value="Chloro_AB-bd_pln"/>
</dbReference>
<dbReference type="GO" id="GO:0016020">
    <property type="term" value="C:membrane"/>
    <property type="evidence" value="ECO:0007669"/>
    <property type="project" value="InterPro"/>
</dbReference>
<dbReference type="EMBL" id="HBGY01032693">
    <property type="protein sequence ID" value="CAD9612515.1"/>
    <property type="molecule type" value="Transcribed_RNA"/>
</dbReference>
<dbReference type="GO" id="GO:0030076">
    <property type="term" value="C:light-harvesting complex"/>
    <property type="evidence" value="ECO:0007669"/>
    <property type="project" value="UniProtKB-KW"/>
</dbReference>
<keyword evidence="4" id="KW-0150">Chloroplast</keyword>
<feature type="binding site" description="axial binding residue" evidence="8">
    <location>
        <position position="87"/>
    </location>
    <ligand>
        <name>chlorophyll b</name>
        <dbReference type="ChEBI" id="CHEBI:61721"/>
        <label>1</label>
    </ligand>
    <ligandPart>
        <name>Mg</name>
        <dbReference type="ChEBI" id="CHEBI:25107"/>
    </ligandPart>
</feature>
<evidence type="ECO:0000256" key="1">
    <source>
        <dbReference type="ARBA" id="ARBA00004022"/>
    </source>
</evidence>
<dbReference type="Gene3D" id="1.10.3460.10">
    <property type="entry name" value="Chlorophyll a/b binding protein domain"/>
    <property type="match status" value="1"/>
</dbReference>
<comment type="similarity">
    <text evidence="3">Belongs to the fucoxanthin chlorophyll protein family.</text>
</comment>
<keyword evidence="7" id="KW-0437">Light-harvesting polypeptide</keyword>
<reference evidence="9" key="1">
    <citation type="submission" date="2021-01" db="EMBL/GenBank/DDBJ databases">
        <authorList>
            <person name="Corre E."/>
            <person name="Pelletier E."/>
            <person name="Niang G."/>
            <person name="Scheremetjew M."/>
            <person name="Finn R."/>
            <person name="Kale V."/>
            <person name="Holt S."/>
            <person name="Cochrane G."/>
            <person name="Meng A."/>
            <person name="Brown T."/>
            <person name="Cohen L."/>
        </authorList>
    </citation>
    <scope>NUCLEOTIDE SEQUENCE</scope>
    <source>
        <strain evidence="9">B650</strain>
    </source>
</reference>
<evidence type="ECO:0000256" key="4">
    <source>
        <dbReference type="ARBA" id="ARBA00022528"/>
    </source>
</evidence>
<feature type="binding site" evidence="8">
    <location>
        <position position="82"/>
    </location>
    <ligand>
        <name>chlorophyll a</name>
        <dbReference type="ChEBI" id="CHEBI:58416"/>
        <label>1</label>
    </ligand>
</feature>
<dbReference type="GO" id="GO:0009507">
    <property type="term" value="C:chloroplast"/>
    <property type="evidence" value="ECO:0007669"/>
    <property type="project" value="UniProtKB-SubCell"/>
</dbReference>
<dbReference type="InterPro" id="IPR022796">
    <property type="entry name" value="Chloroa_b-bind"/>
</dbReference>
<feature type="binding site" evidence="8">
    <location>
        <position position="190"/>
    </location>
    <ligand>
        <name>chlorophyll a</name>
        <dbReference type="ChEBI" id="CHEBI:58416"/>
        <label>1</label>
    </ligand>
</feature>
<keyword evidence="8" id="KW-0148">Chlorophyll</keyword>
<feature type="binding site" evidence="8">
    <location>
        <position position="85"/>
    </location>
    <ligand>
        <name>chlorophyll a</name>
        <dbReference type="ChEBI" id="CHEBI:58416"/>
        <label>1</label>
    </ligand>
</feature>
<dbReference type="AlphaFoldDB" id="A0A7S2LPG4"/>
<dbReference type="PANTHER" id="PTHR21649">
    <property type="entry name" value="CHLOROPHYLL A/B BINDING PROTEIN"/>
    <property type="match status" value="1"/>
</dbReference>
<keyword evidence="8" id="KW-0157">Chromophore</keyword>
<evidence type="ECO:0000256" key="3">
    <source>
        <dbReference type="ARBA" id="ARBA00005933"/>
    </source>
</evidence>
<evidence type="ECO:0000256" key="6">
    <source>
        <dbReference type="ARBA" id="ARBA00022640"/>
    </source>
</evidence>
<evidence type="ECO:0000256" key="5">
    <source>
        <dbReference type="ARBA" id="ARBA00022531"/>
    </source>
</evidence>
<evidence type="ECO:0000256" key="2">
    <source>
        <dbReference type="ARBA" id="ARBA00004229"/>
    </source>
</evidence>
<dbReference type="GO" id="GO:0009765">
    <property type="term" value="P:photosynthesis, light harvesting"/>
    <property type="evidence" value="ECO:0007669"/>
    <property type="project" value="InterPro"/>
</dbReference>
<name>A0A7S2LPG4_9STRA</name>
<evidence type="ECO:0000256" key="8">
    <source>
        <dbReference type="PIRSR" id="PIRSR601344-1"/>
    </source>
</evidence>
<sequence>MLSILYNTHYININIMKVATALLSLFASASAFAPASVSKSSVALKAGLDDMPGSTLPLPKFDPMGLATVGSDETLAWFRAAELKHSRVAMVATTGYLINAAGFHFPGMLSSDISFESLASMKPIDAWAAVPDAGKAQILGTIFIAELVTESKGTHYMKGGDLPTMVFPPIDFSGVDPATLKVKQDRELNNGRLAMIAIMSFISAANIPGSVPALVGNPAF</sequence>
<gene>
    <name evidence="9" type="ORF">LDAN0321_LOCUS20461</name>
</gene>
<feature type="binding site" evidence="8">
    <location>
        <position position="192"/>
    </location>
    <ligand>
        <name>chlorophyll a</name>
        <dbReference type="ChEBI" id="CHEBI:58416"/>
        <label>1</label>
    </ligand>
</feature>
<dbReference type="GO" id="GO:0016168">
    <property type="term" value="F:chlorophyll binding"/>
    <property type="evidence" value="ECO:0007669"/>
    <property type="project" value="UniProtKB-KW"/>
</dbReference>